<keyword evidence="1" id="KW-1048">Host nucleus</keyword>
<evidence type="ECO:0000256" key="4">
    <source>
        <dbReference type="ARBA" id="ARBA00022723"/>
    </source>
</evidence>
<accession>Q9IBS6</accession>
<dbReference type="InterPro" id="IPR033685">
    <property type="entry name" value="HSV_PRIM"/>
</dbReference>
<proteinExistence type="inferred from homology"/>
<reference evidence="7 8" key="5">
    <citation type="journal article" date="1994" name="Virology">
        <title>Identification and characterization of Marek's disease virus genes homologous to ICP27 and glycoprotein K of herpes simplex virus-1.</title>
        <authorList>
            <person name="Ren D."/>
            <person name="Lee L.F."/>
            <person name="Coussens P.M."/>
        </authorList>
    </citation>
    <scope>NUCLEOTIDE SEQUENCE [LARGE SCALE GENOMIC DNA]</scope>
    <source>
        <strain evidence="7">GA</strain>
    </source>
</reference>
<sequence length="1075" mass="120415">MARFSSISDTLESDDSGIKVLFAVDGCAVSFSLALLTGQIPSTNSVYVIGYWDPSDRFSSIPFLDGDPNTNERISTTVCNLEDVPSPLRVEFCLLNQMASGMGGADLKLRTRAIFVCRFTSWSEMNAIANSIIYGTPIQAGVLQATISETETFMLHDEFNLALHVFLNGLSLKGRNKKDVCMSLNHNYISSVSENFPRGKRGLTGLYLQHEQKVTAAYRRIYGGSTTTAFWYVSKFGPDEKSLVLALRYYLLQAQEEVTGIATGYDLQAIKDICKTYAVSVNPNTHGIFGCRFNVILVDYHVFVVEVTIPKALCPIAFPSYVERRIMADIAEVDALREYIERDRPSLKISDLEFVKYIYLAYFECYNREQLKRHLKDVTVSLPDEDIYKKSSLGKCAVENFFTHVRSRLNVNDHIAHNVLPEQVEMGNKLVRKFGRARMYLSTTMTNESHFTGICECASVILKRLDTLEMKLQKYGWPSDRVDGSNLMADNQNNSTLIPYDKSRSSGMILECSNTHSRGGPMIVKRLLALVSADSRAGGIGPANMLMGIDSAIDGPLPVYRVGMSKGRQAFTVLMTECWERTIPSPGSAKAHLIKLNNSYGTSTEDLISRDLFLTSEIEQLIGSTVELPEITCGSADEQQYINRNEVFNGNLAIGNIVLDVDIHLRNPIPLRLMHAAIRGFRSGILRALALLLPKANIDHGSYPCYFYKSSCKKSRVMGGAPWMLHDAELAPDYSMFENAEFDLEMGIDDPLLIDQIDESLTRWSSESSRSVDLDPDKPCGCHDKIGLRVCIPVPSPYLLVGSKTLAGLSRIIQQAVLLERNFVETIGPYLKNYEIIDSGVYGHGRSLRLPFFGKIDENGIVSRRLVPFFVIPDDCADMEKFIVAHFEPKNFHFHSSIPLEKAAIILKDIGGEYAGFFERKITVNRDIFFGTRLSLSIALRERGVDINDCAAITTFVTDHILDDIITYVYEHIPDHAIEYQNLSVSCCVVKSDWILLQLIPNKTIGYRHGFTCVRFKHARARRASARSYLALNVDAHGRLCVCVIQQCFAAKCGNNKLRTLFTVDIDSKCRLEHQ</sequence>
<organism evidence="7 8">
    <name type="scientific">Gallid alphaherpesvirus 2</name>
    <dbReference type="NCBI Taxonomy" id="10390"/>
    <lineage>
        <taxon>Viruses</taxon>
        <taxon>Duplodnaviria</taxon>
        <taxon>Heunggongvirae</taxon>
        <taxon>Peploviricota</taxon>
        <taxon>Herviviricetes</taxon>
        <taxon>Herpesvirales</taxon>
        <taxon>Orthoherpesviridae</taxon>
        <taxon>Alphaherpesvirinae</taxon>
        <taxon>Mardivirus</taxon>
        <taxon>Mardivirus gallidalpha2</taxon>
    </lineage>
</organism>
<evidence type="ECO:0000256" key="2">
    <source>
        <dbReference type="ARBA" id="ARBA00022679"/>
    </source>
</evidence>
<keyword evidence="6" id="KW-0862">Zinc</keyword>
<reference evidence="8" key="2">
    <citation type="journal article" date="1991" name="J. Virol.">
        <title>Structural analysis and transcriptional mapping of the Marek's disease virus gene encoding pp38, an antigen associated with transformed cells.</title>
        <authorList>
            <person name="Cui Z.Z."/>
            <person name="Lee L.F."/>
            <person name="Liu J.L."/>
            <person name="Kung H.J."/>
        </authorList>
    </citation>
    <scope>NUCLEOTIDE SEQUENCE [LARGE SCALE GENOMIC DNA]</scope>
</reference>
<dbReference type="Proteomes" id="UP000138113">
    <property type="component" value="Segment"/>
</dbReference>
<dbReference type="Pfam" id="PF03121">
    <property type="entry name" value="Herpes_UL52"/>
    <property type="match status" value="1"/>
</dbReference>
<evidence type="ECO:0000256" key="1">
    <source>
        <dbReference type="ARBA" id="ARBA00022562"/>
    </source>
</evidence>
<keyword evidence="2" id="KW-0808">Transferase</keyword>
<name>Q9IBS6_9ALPH</name>
<reference evidence="7 8" key="8">
    <citation type="journal article" date="2000" name="Proc. Natl. Acad. Sci. U.S.A.">
        <title>The complete unique long sequence and the overall genomic organization of the GA strain of Marek's disease virus.</title>
        <authorList>
            <person name="Lee L.F."/>
            <person name="Wu P."/>
            <person name="Sui D."/>
            <person name="Ren D."/>
            <person name="Kamil J."/>
            <person name="Kung H.J."/>
            <person name="Witter R.L."/>
        </authorList>
    </citation>
    <scope>NUCLEOTIDE SEQUENCE [LARGE SCALE GENOMIC DNA]</scope>
    <source>
        <strain evidence="7">GA</strain>
    </source>
</reference>
<keyword evidence="4" id="KW-0479">Metal-binding</keyword>
<protein>
    <submittedName>
        <fullName evidence="7">UL52</fullName>
    </submittedName>
</protein>
<evidence type="ECO:0000256" key="6">
    <source>
        <dbReference type="ARBA" id="ARBA00022833"/>
    </source>
</evidence>
<gene>
    <name evidence="7" type="primary">UL52</name>
</gene>
<reference evidence="8" key="4">
    <citation type="journal article" date="1993" name="J. Gen. Virol.">
        <title>Nucleotide and predicted amino acid sequences of Marek's disease virus homologues of herpes simplex virus major tegument proteins.</title>
        <authorList>
            <person name="Yanagida N."/>
            <person name="Yoshida S."/>
            <person name="Nazerian K."/>
            <person name="Lee L.F."/>
        </authorList>
    </citation>
    <scope>NUCLEOTIDE SEQUENCE [LARGE SCALE GENOMIC DNA]</scope>
</reference>
<dbReference type="HAMAP" id="MF_04011">
    <property type="entry name" value="HSV_PRIM"/>
    <property type="match status" value="1"/>
</dbReference>
<dbReference type="GO" id="GO:0008270">
    <property type="term" value="F:zinc ion binding"/>
    <property type="evidence" value="ECO:0007669"/>
    <property type="project" value="UniProtKB-KW"/>
</dbReference>
<evidence type="ECO:0000256" key="5">
    <source>
        <dbReference type="ARBA" id="ARBA00022771"/>
    </source>
</evidence>
<keyword evidence="5" id="KW-0863">Zinc-finger</keyword>
<evidence type="ECO:0000256" key="3">
    <source>
        <dbReference type="ARBA" id="ARBA00022705"/>
    </source>
</evidence>
<dbReference type="GO" id="GO:0003899">
    <property type="term" value="F:DNA-directed RNA polymerase activity"/>
    <property type="evidence" value="ECO:0007669"/>
    <property type="project" value="InterPro"/>
</dbReference>
<evidence type="ECO:0000313" key="8">
    <source>
        <dbReference type="Proteomes" id="UP000138113"/>
    </source>
</evidence>
<reference evidence="7 8" key="3">
    <citation type="journal article" date="1992" name="Proc. Natl. Acad. Sci. U.S.A.">
        <title>Marek disease virus encodes a basic-leucine zipper gene resembling the fos/jun oncogenes that is highly expressed in lymphoblastoid tumors.</title>
        <authorList>
            <person name="Jones D."/>
            <person name="Lee L."/>
            <person name="Liu J.L."/>
            <person name="Kung H.J."/>
            <person name="Tillotson J.K."/>
        </authorList>
    </citation>
    <scope>NUCLEOTIDE SEQUENCE [LARGE SCALE GENOMIC DNA]</scope>
    <source>
        <strain evidence="7">GA</strain>
    </source>
</reference>
<evidence type="ECO:0000313" key="7">
    <source>
        <dbReference type="EMBL" id="AAF66788.1"/>
    </source>
</evidence>
<dbReference type="GO" id="GO:0039686">
    <property type="term" value="P:bidirectional double-stranded viral DNA replication"/>
    <property type="evidence" value="ECO:0007669"/>
    <property type="project" value="InterPro"/>
</dbReference>
<dbReference type="EMBL" id="AF147806">
    <property type="protein sequence ID" value="AAF66788.1"/>
    <property type="molecule type" value="Genomic_DNA"/>
</dbReference>
<reference evidence="8" key="1">
    <citation type="journal article" date="1988" name="J. Virol.">
        <title>Structure and complete nucleotide sequence of the Marek's disease herpesvirus gp57-65 gene.</title>
        <authorList>
            <person name="Coussens P.M."/>
            <person name="Velicer L.F."/>
        </authorList>
    </citation>
    <scope>NUCLEOTIDE SEQUENCE [LARGE SCALE GENOMIC DNA]</scope>
</reference>
<reference evidence="8" key="7">
    <citation type="journal article" date="1995" name="Virus Res.">
        <title>Identification and characterization of a Marek's disease virus gene encoding DNA polymerase.</title>
        <authorList>
            <person name="Sui D."/>
            <person name="Wu P."/>
            <person name="Kung H.J."/>
            <person name="Lee L.F."/>
        </authorList>
    </citation>
    <scope>NUCLEOTIDE SEQUENCE [LARGE SCALE GENOMIC DNA]</scope>
</reference>
<keyword evidence="3" id="KW-0235">DNA replication</keyword>
<dbReference type="GO" id="GO:0006260">
    <property type="term" value="P:DNA replication"/>
    <property type="evidence" value="ECO:0007669"/>
    <property type="project" value="UniProtKB-KW"/>
</dbReference>
<reference evidence="8" key="6">
    <citation type="journal article" date="1994" name="Virology">
        <title>Identification and characterization of a Marek's disease virus gene homologous to glycoprotein L of herpes simplex virus.</title>
        <authorList>
            <person name="Yoshida S."/>
            <person name="Lee L.F."/>
            <person name="Yanagida N."/>
            <person name="Nazerian K."/>
        </authorList>
    </citation>
    <scope>NUCLEOTIDE SEQUENCE [LARGE SCALE GENOMIC DNA]</scope>
</reference>